<keyword evidence="6" id="KW-1185">Reference proteome</keyword>
<evidence type="ECO:0000256" key="4">
    <source>
        <dbReference type="RuleBase" id="RU000363"/>
    </source>
</evidence>
<gene>
    <name evidence="5" type="ORF">FZO89_10415</name>
</gene>
<dbReference type="InterPro" id="IPR002347">
    <property type="entry name" value="SDR_fam"/>
</dbReference>
<protein>
    <submittedName>
        <fullName evidence="5">SDR family oxidoreductase</fullName>
    </submittedName>
</protein>
<comment type="similarity">
    <text evidence="1 4">Belongs to the short-chain dehydrogenases/reductases (SDR) family.</text>
</comment>
<comment type="caution">
    <text evidence="5">The sequence shown here is derived from an EMBL/GenBank/DDBJ whole genome shotgun (WGS) entry which is preliminary data.</text>
</comment>
<evidence type="ECO:0000256" key="3">
    <source>
        <dbReference type="ARBA" id="ARBA00023002"/>
    </source>
</evidence>
<dbReference type="Pfam" id="PF00106">
    <property type="entry name" value="adh_short"/>
    <property type="match status" value="1"/>
</dbReference>
<dbReference type="PROSITE" id="PS00061">
    <property type="entry name" value="ADH_SHORT"/>
    <property type="match status" value="1"/>
</dbReference>
<evidence type="ECO:0000256" key="2">
    <source>
        <dbReference type="ARBA" id="ARBA00022857"/>
    </source>
</evidence>
<reference evidence="5 6" key="1">
    <citation type="submission" date="2019-08" db="EMBL/GenBank/DDBJ databases">
        <title>Luteimonas viscosus sp. nov., isolated from soil of a sunflower field.</title>
        <authorList>
            <person name="Jianli Z."/>
            <person name="Ying Z."/>
        </authorList>
    </citation>
    <scope>NUCLEOTIDE SEQUENCE [LARGE SCALE GENOMIC DNA]</scope>
    <source>
        <strain evidence="5 6">XBU10</strain>
    </source>
</reference>
<keyword evidence="3" id="KW-0560">Oxidoreductase</keyword>
<dbReference type="OrthoDB" id="5786478at2"/>
<dbReference type="InterPro" id="IPR020904">
    <property type="entry name" value="Sc_DH/Rdtase_CS"/>
</dbReference>
<dbReference type="PRINTS" id="PR00080">
    <property type="entry name" value="SDRFAMILY"/>
</dbReference>
<keyword evidence="2" id="KW-0521">NADP</keyword>
<dbReference type="CDD" id="cd05324">
    <property type="entry name" value="carb_red_PTCR-like_SDR_c"/>
    <property type="match status" value="1"/>
</dbReference>
<evidence type="ECO:0000256" key="1">
    <source>
        <dbReference type="ARBA" id="ARBA00006484"/>
    </source>
</evidence>
<dbReference type="PANTHER" id="PTHR43490:SF99">
    <property type="entry name" value="SHORT-CHAIN DEHYDROGENASE_REDUCTASE"/>
    <property type="match status" value="1"/>
</dbReference>
<dbReference type="SUPFAM" id="SSF51735">
    <property type="entry name" value="NAD(P)-binding Rossmann-fold domains"/>
    <property type="match status" value="1"/>
</dbReference>
<dbReference type="EMBL" id="VTFT01000001">
    <property type="protein sequence ID" value="TYT26637.1"/>
    <property type="molecule type" value="Genomic_DNA"/>
</dbReference>
<dbReference type="Gene3D" id="3.40.50.720">
    <property type="entry name" value="NAD(P)-binding Rossmann-like Domain"/>
    <property type="match status" value="1"/>
</dbReference>
<dbReference type="PANTHER" id="PTHR43490">
    <property type="entry name" value="(+)-NEOMENTHOL DEHYDROGENASE"/>
    <property type="match status" value="1"/>
</dbReference>
<dbReference type="RefSeq" id="WP_149103192.1">
    <property type="nucleotide sequence ID" value="NZ_VTFT01000001.1"/>
</dbReference>
<dbReference type="GO" id="GO:0016616">
    <property type="term" value="F:oxidoreductase activity, acting on the CH-OH group of donors, NAD or NADP as acceptor"/>
    <property type="evidence" value="ECO:0007669"/>
    <property type="project" value="InterPro"/>
</dbReference>
<dbReference type="InterPro" id="IPR045313">
    <property type="entry name" value="CBR1-like"/>
</dbReference>
<dbReference type="InterPro" id="IPR036291">
    <property type="entry name" value="NAD(P)-bd_dom_sf"/>
</dbReference>
<dbReference type="PRINTS" id="PR00081">
    <property type="entry name" value="GDHRDH"/>
</dbReference>
<organism evidence="5 6">
    <name type="scientific">Luteimonas viscosa</name>
    <dbReference type="NCBI Taxonomy" id="1132694"/>
    <lineage>
        <taxon>Bacteria</taxon>
        <taxon>Pseudomonadati</taxon>
        <taxon>Pseudomonadota</taxon>
        <taxon>Gammaproteobacteria</taxon>
        <taxon>Lysobacterales</taxon>
        <taxon>Lysobacteraceae</taxon>
        <taxon>Luteimonas</taxon>
    </lineage>
</organism>
<accession>A0A5D4XPP1</accession>
<proteinExistence type="inferred from homology"/>
<sequence>MNTVSRIALVTGATRGIGFETVRQLAENGVHTLLAGRNRERAVEAALKLQAQGLPVEAIVLDVTDAASIDAAVADVERRHGRLDILVNNAGIAIDAADKGVSGQSLETWRTTFDTNVFGLIAVTRAFLPLLHKSTAGRIVNVSSALGSVTLHADPSSFIYDFKIPAYNVSKSAVNAWTVQLAYELRDSTIKVNTIHPGYVKTEMNHVDGEQRGELEVPDGARTSVRLALIDDDGPNGGFYYLDEVLPW</sequence>
<dbReference type="Proteomes" id="UP000324973">
    <property type="component" value="Unassembled WGS sequence"/>
</dbReference>
<name>A0A5D4XPP1_9GAMM</name>
<evidence type="ECO:0000313" key="5">
    <source>
        <dbReference type="EMBL" id="TYT26637.1"/>
    </source>
</evidence>
<evidence type="ECO:0000313" key="6">
    <source>
        <dbReference type="Proteomes" id="UP000324973"/>
    </source>
</evidence>
<dbReference type="AlphaFoldDB" id="A0A5D4XPP1"/>